<sequence>MEKTAMGCQSLVLFCTLFRLLLVGKTLAANCSSKFGPSGSFECVNLYPYYNGSQWATCLTDSYIRQKSKGLHACMDTTVTYCWYQCMIETHNVEPGSLTPAPVVNDCACKSDSLQTTQGPSPMYTLPPWCFSPSGQECSWYKNCLEERHPCEGTYSAYAVTYAEKFCNLYTDHAAYLSQTGQYWTNAVRKCLQVALVPILRPWVTISCEEIRQTAIKSHSECYLAPYPGAPSVCSLPATDWWKIFWTIKAGFLSSFVESLNGLFDVLKVCQTNVLNNLKEMVKFKLYIERVDFNGQNRSTLEELNNLSGNVADAIASQLRWNASGIMWYAYSNISTFNSTVPVEVLITGKGMYDLNSPKVSDYNLTTVIQQVIQAIHDGDLFFWNIGDKSEPIYVKQMRECIDFECQRANQEVTAPLIKYIPPNQHGTTVPPNICKSSAFGLTNNSKDNIIRFFIVLIVISVI</sequence>
<evidence type="ECO:0000313" key="2">
    <source>
        <dbReference type="EMBL" id="KAL3883631.1"/>
    </source>
</evidence>
<reference evidence="3 4" key="1">
    <citation type="submission" date="2024-11" db="EMBL/GenBank/DDBJ databases">
        <title>Chromosome-level genome assembly of the freshwater bivalve Anodonta woodiana.</title>
        <authorList>
            <person name="Chen X."/>
        </authorList>
    </citation>
    <scope>NUCLEOTIDE SEQUENCE [LARGE SCALE GENOMIC DNA]</scope>
    <source>
        <strain evidence="3">MN2024</strain>
        <tissue evidence="3">Gills</tissue>
    </source>
</reference>
<protein>
    <submittedName>
        <fullName evidence="3">Uncharacterized protein</fullName>
    </submittedName>
</protein>
<dbReference type="EMBL" id="JBJQND010000003">
    <property type="protein sequence ID" value="KAL3883631.1"/>
    <property type="molecule type" value="Genomic_DNA"/>
</dbReference>
<name>A0ABD3XBL8_SINWO</name>
<organism evidence="3 4">
    <name type="scientific">Sinanodonta woodiana</name>
    <name type="common">Chinese pond mussel</name>
    <name type="synonym">Anodonta woodiana</name>
    <dbReference type="NCBI Taxonomy" id="1069815"/>
    <lineage>
        <taxon>Eukaryota</taxon>
        <taxon>Metazoa</taxon>
        <taxon>Spiralia</taxon>
        <taxon>Lophotrochozoa</taxon>
        <taxon>Mollusca</taxon>
        <taxon>Bivalvia</taxon>
        <taxon>Autobranchia</taxon>
        <taxon>Heteroconchia</taxon>
        <taxon>Palaeoheterodonta</taxon>
        <taxon>Unionida</taxon>
        <taxon>Unionoidea</taxon>
        <taxon>Unionidae</taxon>
        <taxon>Unioninae</taxon>
        <taxon>Sinanodonta</taxon>
    </lineage>
</organism>
<feature type="chain" id="PRO_5044725252" evidence="1">
    <location>
        <begin position="29"/>
        <end position="463"/>
    </location>
</feature>
<keyword evidence="4" id="KW-1185">Reference proteome</keyword>
<evidence type="ECO:0000313" key="3">
    <source>
        <dbReference type="EMBL" id="KAL3883652.1"/>
    </source>
</evidence>
<gene>
    <name evidence="2" type="ORF">ACJMK2_029874</name>
    <name evidence="3" type="ORF">ACJMK2_029894</name>
</gene>
<evidence type="ECO:0000313" key="4">
    <source>
        <dbReference type="Proteomes" id="UP001634394"/>
    </source>
</evidence>
<dbReference type="AlphaFoldDB" id="A0ABD3XBL8"/>
<evidence type="ECO:0000256" key="1">
    <source>
        <dbReference type="SAM" id="SignalP"/>
    </source>
</evidence>
<comment type="caution">
    <text evidence="3">The sequence shown here is derived from an EMBL/GenBank/DDBJ whole genome shotgun (WGS) entry which is preliminary data.</text>
</comment>
<accession>A0ABD3XBL8</accession>
<proteinExistence type="predicted"/>
<dbReference type="Proteomes" id="UP001634394">
    <property type="component" value="Unassembled WGS sequence"/>
</dbReference>
<keyword evidence="1" id="KW-0732">Signal</keyword>
<feature type="signal peptide" evidence="1">
    <location>
        <begin position="1"/>
        <end position="28"/>
    </location>
</feature>
<dbReference type="EMBL" id="JBJQND010000003">
    <property type="protein sequence ID" value="KAL3883652.1"/>
    <property type="molecule type" value="Genomic_DNA"/>
</dbReference>